<feature type="transmembrane region" description="Helical" evidence="7">
    <location>
        <begin position="360"/>
        <end position="378"/>
    </location>
</feature>
<dbReference type="Pfam" id="PF07690">
    <property type="entry name" value="MFS_1"/>
    <property type="match status" value="1"/>
</dbReference>
<keyword evidence="3" id="KW-0813">Transport</keyword>
<name>A0A9D2N7V3_9FIRM</name>
<dbReference type="PANTHER" id="PTHR23514">
    <property type="entry name" value="BYPASS OF STOP CODON PROTEIN 6"/>
    <property type="match status" value="1"/>
</dbReference>
<dbReference type="EMBL" id="DWWV01000200">
    <property type="protein sequence ID" value="HJC12007.1"/>
    <property type="molecule type" value="Genomic_DNA"/>
</dbReference>
<evidence type="ECO:0000256" key="4">
    <source>
        <dbReference type="ARBA" id="ARBA00022692"/>
    </source>
</evidence>
<sequence length="386" mass="41195">MATILLIVIYIAFIGLGIPDSLLGAAWPEIYKELDIPVSWASLISMLISGGTIISSLLSARLISRFGTGKITAVSTSMTAASLLGFSFSGNIFFLCLSAVPLGLGAGAIDTALNNYVALHYKGTHMNFLHCFYGIGISLSPFLMSFALSATSWRNGYRMVFCFQACIGLLTIVTLPLWKKVNHLPGGQKEVQSRNIAFLSLIRSAKVRKSCQVFIGSCGIEYTCGVWGATFLVNARDMSASAAALVITFYYIGIAVGRFLSGLLAFRLTGRQLVRIGQGVTLAAIVLLLLPGVSSYPGIGLFCIGLGNGAVFPNMLQTTPEDFGRENSQAVMGVQMAASYIGTMLLPALFGMIAQYINAALFPFYLLILYGIMIAPAYKGPNASAM</sequence>
<dbReference type="PROSITE" id="PS50850">
    <property type="entry name" value="MFS"/>
    <property type="match status" value="1"/>
</dbReference>
<feature type="transmembrane region" description="Helical" evidence="7">
    <location>
        <begin position="40"/>
        <end position="63"/>
    </location>
</feature>
<keyword evidence="6 7" id="KW-0472">Membrane</keyword>
<dbReference type="GO" id="GO:0022857">
    <property type="term" value="F:transmembrane transporter activity"/>
    <property type="evidence" value="ECO:0007669"/>
    <property type="project" value="InterPro"/>
</dbReference>
<reference evidence="9" key="1">
    <citation type="journal article" date="2021" name="PeerJ">
        <title>Extensive microbial diversity within the chicken gut microbiome revealed by metagenomics and culture.</title>
        <authorList>
            <person name="Gilroy R."/>
            <person name="Ravi A."/>
            <person name="Getino M."/>
            <person name="Pursley I."/>
            <person name="Horton D.L."/>
            <person name="Alikhan N.F."/>
            <person name="Baker D."/>
            <person name="Gharbi K."/>
            <person name="Hall N."/>
            <person name="Watson M."/>
            <person name="Adriaenssens E.M."/>
            <person name="Foster-Nyarko E."/>
            <person name="Jarju S."/>
            <person name="Secka A."/>
            <person name="Antonio M."/>
            <person name="Oren A."/>
            <person name="Chaudhuri R.R."/>
            <person name="La Ragione R."/>
            <person name="Hildebrand F."/>
            <person name="Pallen M.J."/>
        </authorList>
    </citation>
    <scope>NUCLEOTIDE SEQUENCE</scope>
    <source>
        <strain evidence="9">ChiSxjej6B18-287</strain>
    </source>
</reference>
<comment type="subcellular location">
    <subcellularLocation>
        <location evidence="1">Cell membrane</location>
        <topology evidence="1">Multi-pass membrane protein</topology>
    </subcellularLocation>
</comment>
<comment type="similarity">
    <text evidence="2">Belongs to the major facilitator superfamily.</text>
</comment>
<evidence type="ECO:0000256" key="7">
    <source>
        <dbReference type="SAM" id="Phobius"/>
    </source>
</evidence>
<dbReference type="GO" id="GO:0005886">
    <property type="term" value="C:plasma membrane"/>
    <property type="evidence" value="ECO:0007669"/>
    <property type="project" value="UniProtKB-SubCell"/>
</dbReference>
<dbReference type="Gene3D" id="1.20.1250.20">
    <property type="entry name" value="MFS general substrate transporter like domains"/>
    <property type="match status" value="1"/>
</dbReference>
<reference evidence="9" key="2">
    <citation type="submission" date="2021-04" db="EMBL/GenBank/DDBJ databases">
        <authorList>
            <person name="Gilroy R."/>
        </authorList>
    </citation>
    <scope>NUCLEOTIDE SEQUENCE</scope>
    <source>
        <strain evidence="9">ChiSxjej6B18-287</strain>
    </source>
</reference>
<dbReference type="AlphaFoldDB" id="A0A9D2N7V3"/>
<feature type="transmembrane region" description="Helical" evidence="7">
    <location>
        <begin position="337"/>
        <end position="354"/>
    </location>
</feature>
<evidence type="ECO:0000313" key="9">
    <source>
        <dbReference type="EMBL" id="HJC12007.1"/>
    </source>
</evidence>
<feature type="transmembrane region" description="Helical" evidence="7">
    <location>
        <begin position="242"/>
        <end position="266"/>
    </location>
</feature>
<feature type="transmembrane region" description="Helical" evidence="7">
    <location>
        <begin position="160"/>
        <end position="178"/>
    </location>
</feature>
<organism evidence="9 10">
    <name type="scientific">Candidatus Blautia merdigallinarum</name>
    <dbReference type="NCBI Taxonomy" id="2838495"/>
    <lineage>
        <taxon>Bacteria</taxon>
        <taxon>Bacillati</taxon>
        <taxon>Bacillota</taxon>
        <taxon>Clostridia</taxon>
        <taxon>Lachnospirales</taxon>
        <taxon>Lachnospiraceae</taxon>
        <taxon>Blautia</taxon>
    </lineage>
</organism>
<gene>
    <name evidence="9" type="ORF">H9935_14640</name>
</gene>
<dbReference type="InterPro" id="IPR011701">
    <property type="entry name" value="MFS"/>
</dbReference>
<evidence type="ECO:0000256" key="5">
    <source>
        <dbReference type="ARBA" id="ARBA00022989"/>
    </source>
</evidence>
<keyword evidence="4 7" id="KW-0812">Transmembrane</keyword>
<protein>
    <submittedName>
        <fullName evidence="9">MFS transporter</fullName>
    </submittedName>
</protein>
<dbReference type="PANTHER" id="PTHR23514:SF3">
    <property type="entry name" value="BYPASS OF STOP CODON PROTEIN 6"/>
    <property type="match status" value="1"/>
</dbReference>
<accession>A0A9D2N7V3</accession>
<evidence type="ECO:0000256" key="1">
    <source>
        <dbReference type="ARBA" id="ARBA00004651"/>
    </source>
</evidence>
<evidence type="ECO:0000256" key="3">
    <source>
        <dbReference type="ARBA" id="ARBA00022448"/>
    </source>
</evidence>
<dbReference type="InterPro" id="IPR051788">
    <property type="entry name" value="MFS_Transporter"/>
</dbReference>
<evidence type="ECO:0000259" key="8">
    <source>
        <dbReference type="PROSITE" id="PS50850"/>
    </source>
</evidence>
<evidence type="ECO:0000256" key="2">
    <source>
        <dbReference type="ARBA" id="ARBA00008335"/>
    </source>
</evidence>
<proteinExistence type="inferred from homology"/>
<evidence type="ECO:0000313" key="10">
    <source>
        <dbReference type="Proteomes" id="UP000823893"/>
    </source>
</evidence>
<dbReference type="SUPFAM" id="SSF103473">
    <property type="entry name" value="MFS general substrate transporter"/>
    <property type="match status" value="1"/>
</dbReference>
<feature type="domain" description="Major facilitator superfamily (MFS) profile" evidence="8">
    <location>
        <begin position="5"/>
        <end position="383"/>
    </location>
</feature>
<feature type="transmembrane region" description="Helical" evidence="7">
    <location>
        <begin position="127"/>
        <end position="148"/>
    </location>
</feature>
<keyword evidence="5 7" id="KW-1133">Transmembrane helix</keyword>
<feature type="transmembrane region" description="Helical" evidence="7">
    <location>
        <begin position="83"/>
        <end position="107"/>
    </location>
</feature>
<dbReference type="Proteomes" id="UP000823893">
    <property type="component" value="Unassembled WGS sequence"/>
</dbReference>
<evidence type="ECO:0000256" key="6">
    <source>
        <dbReference type="ARBA" id="ARBA00023136"/>
    </source>
</evidence>
<dbReference type="InterPro" id="IPR036259">
    <property type="entry name" value="MFS_trans_sf"/>
</dbReference>
<comment type="caution">
    <text evidence="9">The sequence shown here is derived from an EMBL/GenBank/DDBJ whole genome shotgun (WGS) entry which is preliminary data.</text>
</comment>
<dbReference type="InterPro" id="IPR020846">
    <property type="entry name" value="MFS_dom"/>
</dbReference>